<feature type="compositionally biased region" description="Basic and acidic residues" evidence="1">
    <location>
        <begin position="114"/>
        <end position="123"/>
    </location>
</feature>
<reference evidence="2 3" key="1">
    <citation type="submission" date="2024-03" db="EMBL/GenBank/DDBJ databases">
        <title>Adaptation during the transition from Ophiocordyceps entomopathogen to insect associate is accompanied by gene loss and intensified selection.</title>
        <authorList>
            <person name="Ward C.M."/>
            <person name="Onetto C.A."/>
            <person name="Borneman A.R."/>
        </authorList>
    </citation>
    <scope>NUCLEOTIDE SEQUENCE [LARGE SCALE GENOMIC DNA]</scope>
    <source>
        <strain evidence="2">AWRI1</strain>
        <tissue evidence="2">Single Adult Female</tissue>
    </source>
</reference>
<dbReference type="EMBL" id="JBBCAQ010000034">
    <property type="protein sequence ID" value="KAK7580502.1"/>
    <property type="molecule type" value="Genomic_DNA"/>
</dbReference>
<evidence type="ECO:0000313" key="2">
    <source>
        <dbReference type="EMBL" id="KAK7580502.1"/>
    </source>
</evidence>
<gene>
    <name evidence="2" type="ORF">V9T40_001131</name>
</gene>
<evidence type="ECO:0000313" key="3">
    <source>
        <dbReference type="Proteomes" id="UP001367676"/>
    </source>
</evidence>
<feature type="region of interest" description="Disordered" evidence="1">
    <location>
        <begin position="76"/>
        <end position="148"/>
    </location>
</feature>
<accession>A0AAN9TAU0</accession>
<dbReference type="Proteomes" id="UP001367676">
    <property type="component" value="Unassembled WGS sequence"/>
</dbReference>
<evidence type="ECO:0000256" key="1">
    <source>
        <dbReference type="SAM" id="MobiDB-lite"/>
    </source>
</evidence>
<comment type="caution">
    <text evidence="2">The sequence shown here is derived from an EMBL/GenBank/DDBJ whole genome shotgun (WGS) entry which is preliminary data.</text>
</comment>
<organism evidence="2 3">
    <name type="scientific">Parthenolecanium corni</name>
    <dbReference type="NCBI Taxonomy" id="536013"/>
    <lineage>
        <taxon>Eukaryota</taxon>
        <taxon>Metazoa</taxon>
        <taxon>Ecdysozoa</taxon>
        <taxon>Arthropoda</taxon>
        <taxon>Hexapoda</taxon>
        <taxon>Insecta</taxon>
        <taxon>Pterygota</taxon>
        <taxon>Neoptera</taxon>
        <taxon>Paraneoptera</taxon>
        <taxon>Hemiptera</taxon>
        <taxon>Sternorrhyncha</taxon>
        <taxon>Coccoidea</taxon>
        <taxon>Coccidae</taxon>
        <taxon>Parthenolecanium</taxon>
    </lineage>
</organism>
<dbReference type="AlphaFoldDB" id="A0AAN9TAU0"/>
<feature type="compositionally biased region" description="Low complexity" evidence="1">
    <location>
        <begin position="76"/>
        <end position="90"/>
    </location>
</feature>
<keyword evidence="3" id="KW-1185">Reference proteome</keyword>
<proteinExistence type="predicted"/>
<name>A0AAN9TAU0_9HEMI</name>
<protein>
    <submittedName>
        <fullName evidence="2">Uncharacterized protein</fullName>
    </submittedName>
</protein>
<sequence length="148" mass="16094">MSFAFGFFAATSTPSVLGSPSLYYVSPPINLSFVSNDSTTSDCSSPKSRIGVSKLARRVGSFKDDFFDKIALIRSPSSMSSNGSRSSSPKSKNRHRTGSPKRSGSPTCDLADDNPLKDLETHVKQVRASRRNERIRSIPPRIVSPLDP</sequence>